<proteinExistence type="predicted"/>
<keyword evidence="1" id="KW-0472">Membrane</keyword>
<feature type="transmembrane region" description="Helical" evidence="1">
    <location>
        <begin position="70"/>
        <end position="92"/>
    </location>
</feature>
<protein>
    <recommendedName>
        <fullName evidence="4">Transmembrane protein</fullName>
    </recommendedName>
</protein>
<dbReference type="EMBL" id="JACHBK010000003">
    <property type="protein sequence ID" value="MBB5535020.1"/>
    <property type="molecule type" value="Genomic_DNA"/>
</dbReference>
<accession>A0A7W8UBH0</accession>
<dbReference type="RefSeq" id="WP_245275874.1">
    <property type="nucleotide sequence ID" value="NZ_JACHBK010000003.1"/>
</dbReference>
<dbReference type="AlphaFoldDB" id="A0A7W8UBH0"/>
<evidence type="ECO:0000313" key="3">
    <source>
        <dbReference type="Proteomes" id="UP000585507"/>
    </source>
</evidence>
<evidence type="ECO:0000256" key="1">
    <source>
        <dbReference type="SAM" id="Phobius"/>
    </source>
</evidence>
<name>A0A7W8UBH0_9HYPH</name>
<gene>
    <name evidence="2" type="ORF">GGD55_001703</name>
</gene>
<feature type="transmembrane region" description="Helical" evidence="1">
    <location>
        <begin position="98"/>
        <end position="118"/>
    </location>
</feature>
<evidence type="ECO:0000313" key="2">
    <source>
        <dbReference type="EMBL" id="MBB5535020.1"/>
    </source>
</evidence>
<reference evidence="2 3" key="1">
    <citation type="submission" date="2020-08" db="EMBL/GenBank/DDBJ databases">
        <title>Genomic Encyclopedia of Type Strains, Phase IV (KMG-V): Genome sequencing to study the core and pangenomes of soil and plant-associated prokaryotes.</title>
        <authorList>
            <person name="Whitman W."/>
        </authorList>
    </citation>
    <scope>NUCLEOTIDE SEQUENCE [LARGE SCALE GENOMIC DNA]</scope>
    <source>
        <strain evidence="2 3">SEMIA 4084</strain>
    </source>
</reference>
<feature type="transmembrane region" description="Helical" evidence="1">
    <location>
        <begin position="12"/>
        <end position="33"/>
    </location>
</feature>
<feature type="transmembrane region" description="Helical" evidence="1">
    <location>
        <begin position="45"/>
        <end position="63"/>
    </location>
</feature>
<keyword evidence="3" id="KW-1185">Reference proteome</keyword>
<comment type="caution">
    <text evidence="2">The sequence shown here is derived from an EMBL/GenBank/DDBJ whole genome shotgun (WGS) entry which is preliminary data.</text>
</comment>
<evidence type="ECO:0008006" key="4">
    <source>
        <dbReference type="Google" id="ProtNLM"/>
    </source>
</evidence>
<sequence length="122" mass="12542">MSERALLSAMGALEAATGLALLIIPTVLVGLLLGTAPDTAAGMTVSRVAGAALLALGIACWFTREDRSRGLLAAMVIYNAAVVVVLFAGWIGSGLSGVAFWPAILVHAALAFWCIVYLSPSR</sequence>
<keyword evidence="1" id="KW-0812">Transmembrane</keyword>
<keyword evidence="1" id="KW-1133">Transmembrane helix</keyword>
<organism evidence="2 3">
    <name type="scientific">Rhizobium giardinii</name>
    <dbReference type="NCBI Taxonomy" id="56731"/>
    <lineage>
        <taxon>Bacteria</taxon>
        <taxon>Pseudomonadati</taxon>
        <taxon>Pseudomonadota</taxon>
        <taxon>Alphaproteobacteria</taxon>
        <taxon>Hyphomicrobiales</taxon>
        <taxon>Rhizobiaceae</taxon>
        <taxon>Rhizobium/Agrobacterium group</taxon>
        <taxon>Rhizobium</taxon>
    </lineage>
</organism>
<dbReference type="Proteomes" id="UP000585507">
    <property type="component" value="Unassembled WGS sequence"/>
</dbReference>